<dbReference type="InterPro" id="IPR006311">
    <property type="entry name" value="TAT_signal"/>
</dbReference>
<organism evidence="3 4">
    <name type="scientific">Candidatus Thermofonsia Clade 3 bacterium</name>
    <dbReference type="NCBI Taxonomy" id="2364212"/>
    <lineage>
        <taxon>Bacteria</taxon>
        <taxon>Bacillati</taxon>
        <taxon>Chloroflexota</taxon>
        <taxon>Candidatus Thermofontia</taxon>
        <taxon>Candidatus Thermofonsia Clade 3</taxon>
    </lineage>
</organism>
<dbReference type="PANTHER" id="PTHR30290:SF82">
    <property type="entry name" value="ABC-TYPE DIPEPTIDE_OLIGOPEPTIDE TRANSPORT SYSTEM, PERIPLASMIC COMPONENT"/>
    <property type="match status" value="1"/>
</dbReference>
<dbReference type="SUPFAM" id="SSF53850">
    <property type="entry name" value="Periplasmic binding protein-like II"/>
    <property type="match status" value="1"/>
</dbReference>
<dbReference type="AlphaFoldDB" id="A0A2M8QEW3"/>
<feature type="chain" id="PRO_5014973989" evidence="1">
    <location>
        <begin position="26"/>
        <end position="607"/>
    </location>
</feature>
<dbReference type="Proteomes" id="UP000230790">
    <property type="component" value="Unassembled WGS sequence"/>
</dbReference>
<evidence type="ECO:0000256" key="1">
    <source>
        <dbReference type="SAM" id="SignalP"/>
    </source>
</evidence>
<dbReference type="Gene3D" id="3.10.105.10">
    <property type="entry name" value="Dipeptide-binding Protein, Domain 3"/>
    <property type="match status" value="1"/>
</dbReference>
<evidence type="ECO:0000259" key="2">
    <source>
        <dbReference type="Pfam" id="PF00496"/>
    </source>
</evidence>
<evidence type="ECO:0000313" key="4">
    <source>
        <dbReference type="Proteomes" id="UP000230790"/>
    </source>
</evidence>
<keyword evidence="1" id="KW-0732">Signal</keyword>
<feature type="signal peptide" evidence="1">
    <location>
        <begin position="1"/>
        <end position="25"/>
    </location>
</feature>
<dbReference type="EMBL" id="PGTN01000018">
    <property type="protein sequence ID" value="PJF48298.1"/>
    <property type="molecule type" value="Genomic_DNA"/>
</dbReference>
<comment type="caution">
    <text evidence="3">The sequence shown here is derived from an EMBL/GenBank/DDBJ whole genome shotgun (WGS) entry which is preliminary data.</text>
</comment>
<protein>
    <submittedName>
        <fullName evidence="3">ABC transporter substrate-binding protein</fullName>
    </submittedName>
</protein>
<dbReference type="Pfam" id="PF00496">
    <property type="entry name" value="SBP_bac_5"/>
    <property type="match status" value="1"/>
</dbReference>
<dbReference type="CDD" id="cd08509">
    <property type="entry name" value="PBP2_TmCBP_oligosaccharides_like"/>
    <property type="match status" value="1"/>
</dbReference>
<dbReference type="InterPro" id="IPR039424">
    <property type="entry name" value="SBP_5"/>
</dbReference>
<dbReference type="PROSITE" id="PS51318">
    <property type="entry name" value="TAT"/>
    <property type="match status" value="1"/>
</dbReference>
<dbReference type="Gene3D" id="3.40.190.10">
    <property type="entry name" value="Periplasmic binding protein-like II"/>
    <property type="match status" value="1"/>
</dbReference>
<sequence length="607" mass="67842">MTRNKITRRQLLRLSALAGTGAVIAACAPAAPAAPAAEQPAQPAAGATTAPAAAAQIPEVPRNRTVIMGWTVSDFDNIGVTSPFAAGHNHQNFNSSLWDPLYYWAAFSDTVYPWLAAGDPEYNADYTEVTIKLRDGIEWSDGTPITSKDVVFTVNTWRDNDKLDYHSRVAPYVKEAVAVDDKTVKIIFKQPSPRFVFDVLTVHFDTGRPIVPAHVLEKEADVTAFPGGLDMPHSGPYKLVSWTNNQKIFDLREDWWAIKTGFQPVPEVKRVIMQRIGDDMGVVAQRVVNNELDTALDFRNDIIANILKQNPKVTTHTGDKEPHGYLDWWPNSLWMNHEIEPFSDVRVRRAINRAVNREQIDEVVYGGAKVSTIYPFPLYPPLQKFADSPGVRAIVEKYQPGKFDLEESAKLMEEAGYKKNADGLWEKDGKTVPAQISGFAGIHSDIVPVLAEMLRQAGFDTGEGPDFSPEAYNNMAQGRPGLYMFGHGASLRDPFAVFELFNTKPTGNTAGSNNFSRYNNPEFEKLVLEMAKYPAGDPRFDELALQAMEFYYKDVIDVPIIQWLHRIAYNQTYWVNWPTETNVGEGYNGAFWHWTGPRVIAALKPAS</sequence>
<reference evidence="3 4" key="1">
    <citation type="submission" date="2017-11" db="EMBL/GenBank/DDBJ databases">
        <title>Evolution of Phototrophy in the Chloroflexi Phylum Driven by Horizontal Gene Transfer.</title>
        <authorList>
            <person name="Ward L.M."/>
            <person name="Hemp J."/>
            <person name="Shih P.M."/>
            <person name="Mcglynn S.E."/>
            <person name="Fischer W."/>
        </authorList>
    </citation>
    <scope>NUCLEOTIDE SEQUENCE [LARGE SCALE GENOMIC DNA]</scope>
    <source>
        <strain evidence="3">JP3_7</strain>
    </source>
</reference>
<dbReference type="GO" id="GO:1904680">
    <property type="term" value="F:peptide transmembrane transporter activity"/>
    <property type="evidence" value="ECO:0007669"/>
    <property type="project" value="TreeGrafter"/>
</dbReference>
<dbReference type="InterPro" id="IPR000914">
    <property type="entry name" value="SBP_5_dom"/>
</dbReference>
<dbReference type="GO" id="GO:0015833">
    <property type="term" value="P:peptide transport"/>
    <property type="evidence" value="ECO:0007669"/>
    <property type="project" value="TreeGrafter"/>
</dbReference>
<dbReference type="Gene3D" id="3.90.76.10">
    <property type="entry name" value="Dipeptide-binding Protein, Domain 1"/>
    <property type="match status" value="1"/>
</dbReference>
<dbReference type="PROSITE" id="PS51257">
    <property type="entry name" value="PROKAR_LIPOPROTEIN"/>
    <property type="match status" value="1"/>
</dbReference>
<accession>A0A2M8QEW3</accession>
<evidence type="ECO:0000313" key="3">
    <source>
        <dbReference type="EMBL" id="PJF48298.1"/>
    </source>
</evidence>
<gene>
    <name evidence="3" type="ORF">CUN48_04180</name>
</gene>
<name>A0A2M8QEW3_9CHLR</name>
<proteinExistence type="predicted"/>
<dbReference type="PANTHER" id="PTHR30290">
    <property type="entry name" value="PERIPLASMIC BINDING COMPONENT OF ABC TRANSPORTER"/>
    <property type="match status" value="1"/>
</dbReference>
<feature type="domain" description="Solute-binding protein family 5" evidence="2">
    <location>
        <begin position="110"/>
        <end position="506"/>
    </location>
</feature>